<dbReference type="Proteomes" id="UP000675881">
    <property type="component" value="Chromosome 1"/>
</dbReference>
<name>A0A7R8GZB1_LEPSM</name>
<sequence length="110" mass="12860">MICGILSTLIAVNFVASLFKFHDKFKIDDNWFFDGMCIISHMTFFFIPEFMLSPHMTPMFLGILIIFHIALPMLHFGSYFAVKKQFHYIVRQKLSFILCSSSTTPLQRQL</sequence>
<keyword evidence="2" id="KW-1185">Reference proteome</keyword>
<dbReference type="OrthoDB" id="10583650at2759"/>
<accession>A0A7R8GZB1</accession>
<organism evidence="1 2">
    <name type="scientific">Lepeophtheirus salmonis</name>
    <name type="common">Salmon louse</name>
    <name type="synonym">Caligus salmonis</name>
    <dbReference type="NCBI Taxonomy" id="72036"/>
    <lineage>
        <taxon>Eukaryota</taxon>
        <taxon>Metazoa</taxon>
        <taxon>Ecdysozoa</taxon>
        <taxon>Arthropoda</taxon>
        <taxon>Crustacea</taxon>
        <taxon>Multicrustacea</taxon>
        <taxon>Hexanauplia</taxon>
        <taxon>Copepoda</taxon>
        <taxon>Siphonostomatoida</taxon>
        <taxon>Caligidae</taxon>
        <taxon>Lepeophtheirus</taxon>
    </lineage>
</organism>
<evidence type="ECO:0000313" key="1">
    <source>
        <dbReference type="EMBL" id="CAF2749723.1"/>
    </source>
</evidence>
<gene>
    <name evidence="1" type="ORF">LSAA_2146</name>
</gene>
<protein>
    <submittedName>
        <fullName evidence="1">(salmon louse) hypothetical protein</fullName>
    </submittedName>
</protein>
<evidence type="ECO:0000313" key="2">
    <source>
        <dbReference type="Proteomes" id="UP000675881"/>
    </source>
</evidence>
<proteinExistence type="predicted"/>
<dbReference type="AlphaFoldDB" id="A0A7R8GZB1"/>
<reference evidence="1" key="1">
    <citation type="submission" date="2021-02" db="EMBL/GenBank/DDBJ databases">
        <authorList>
            <person name="Bekaert M."/>
        </authorList>
    </citation>
    <scope>NUCLEOTIDE SEQUENCE</scope>
    <source>
        <strain evidence="1">IoA-00</strain>
    </source>
</reference>
<dbReference type="EMBL" id="HG994580">
    <property type="protein sequence ID" value="CAF2749723.1"/>
    <property type="molecule type" value="Genomic_DNA"/>
</dbReference>